<dbReference type="PANTHER" id="PTHR10720">
    <property type="entry name" value="HEME OXYGENASE"/>
    <property type="match status" value="1"/>
</dbReference>
<keyword evidence="1" id="KW-0349">Heme</keyword>
<dbReference type="CDD" id="cd19165">
    <property type="entry name" value="HemeO"/>
    <property type="match status" value="1"/>
</dbReference>
<keyword evidence="2" id="KW-0479">Metal-binding</keyword>
<dbReference type="EMBL" id="JBHLTG010000006">
    <property type="protein sequence ID" value="MFC0680983.1"/>
    <property type="molecule type" value="Genomic_DNA"/>
</dbReference>
<evidence type="ECO:0000256" key="1">
    <source>
        <dbReference type="ARBA" id="ARBA00022617"/>
    </source>
</evidence>
<reference evidence="4 5" key="1">
    <citation type="submission" date="2024-09" db="EMBL/GenBank/DDBJ databases">
        <authorList>
            <person name="Sun Q."/>
            <person name="Mori K."/>
        </authorList>
    </citation>
    <scope>NUCLEOTIDE SEQUENCE [LARGE SCALE GENOMIC DNA]</scope>
    <source>
        <strain evidence="4 5">KCTC 23076</strain>
    </source>
</reference>
<dbReference type="InterPro" id="IPR016084">
    <property type="entry name" value="Haem_Oase-like_multi-hlx"/>
</dbReference>
<organism evidence="4 5">
    <name type="scientific">Lysobacter korlensis</name>
    <dbReference type="NCBI Taxonomy" id="553636"/>
    <lineage>
        <taxon>Bacteria</taxon>
        <taxon>Pseudomonadati</taxon>
        <taxon>Pseudomonadota</taxon>
        <taxon>Gammaproteobacteria</taxon>
        <taxon>Lysobacterales</taxon>
        <taxon>Lysobacteraceae</taxon>
        <taxon>Lysobacter</taxon>
    </lineage>
</organism>
<keyword evidence="5" id="KW-1185">Reference proteome</keyword>
<gene>
    <name evidence="4" type="ORF">ACFFGH_24400</name>
</gene>
<dbReference type="RefSeq" id="WP_386673186.1">
    <property type="nucleotide sequence ID" value="NZ_JBHLTG010000006.1"/>
</dbReference>
<dbReference type="PRINTS" id="PR00088">
    <property type="entry name" value="HAEMOXYGNASE"/>
</dbReference>
<accession>A0ABV6RYL6</accession>
<evidence type="ECO:0000313" key="4">
    <source>
        <dbReference type="EMBL" id="MFC0680983.1"/>
    </source>
</evidence>
<dbReference type="Pfam" id="PF01126">
    <property type="entry name" value="Heme_oxygenase"/>
    <property type="match status" value="1"/>
</dbReference>
<evidence type="ECO:0000256" key="2">
    <source>
        <dbReference type="ARBA" id="ARBA00022723"/>
    </source>
</evidence>
<protein>
    <submittedName>
        <fullName evidence="4">Heme oxygenase (Biliverdin-producing)</fullName>
    </submittedName>
</protein>
<dbReference type="Proteomes" id="UP001589896">
    <property type="component" value="Unassembled WGS sequence"/>
</dbReference>
<keyword evidence="3" id="KW-0408">Iron</keyword>
<dbReference type="PANTHER" id="PTHR10720:SF0">
    <property type="entry name" value="HEME OXYGENASE"/>
    <property type="match status" value="1"/>
</dbReference>
<proteinExistence type="predicted"/>
<name>A0ABV6RYL6_9GAMM</name>
<dbReference type="SUPFAM" id="SSF48613">
    <property type="entry name" value="Heme oxygenase-like"/>
    <property type="match status" value="1"/>
</dbReference>
<evidence type="ECO:0000313" key="5">
    <source>
        <dbReference type="Proteomes" id="UP001589896"/>
    </source>
</evidence>
<evidence type="ECO:0000256" key="3">
    <source>
        <dbReference type="ARBA" id="ARBA00023004"/>
    </source>
</evidence>
<comment type="caution">
    <text evidence="4">The sequence shown here is derived from an EMBL/GenBank/DDBJ whole genome shotgun (WGS) entry which is preliminary data.</text>
</comment>
<dbReference type="Gene3D" id="1.20.910.10">
    <property type="entry name" value="Heme oxygenase-like"/>
    <property type="match status" value="1"/>
</dbReference>
<dbReference type="PIRSF" id="PIRSF000343">
    <property type="entry name" value="Haem_Oase"/>
    <property type="match status" value="1"/>
</dbReference>
<dbReference type="InterPro" id="IPR002051">
    <property type="entry name" value="Haem_Oase"/>
</dbReference>
<sequence length="216" mass="23801">MDAARRETAPVSDVATLLRQASAEDHRATESRPFLTRLVEGSLSLDAYARYLGQLRWVYDALESRPCGDVDVFDARLRRRAAIESDLAALGVEDADASHPPLPATARYAAHLSALAGSPNRLDSTVRYLAHHYTRYLGDLSGGQAVAALVARHYGAAEHQLAFARFPELGPVVDAKRRYRERLNSIPLDETEVDELVREVRVAFAFNAAIFDELAA</sequence>
<dbReference type="InterPro" id="IPR016053">
    <property type="entry name" value="Haem_Oase-like"/>
</dbReference>